<dbReference type="InterPro" id="IPR036865">
    <property type="entry name" value="CRAL-TRIO_dom_sf"/>
</dbReference>
<organism evidence="10 11">
    <name type="scientific">Elliptochloris bilobata</name>
    <dbReference type="NCBI Taxonomy" id="381761"/>
    <lineage>
        <taxon>Eukaryota</taxon>
        <taxon>Viridiplantae</taxon>
        <taxon>Chlorophyta</taxon>
        <taxon>core chlorophytes</taxon>
        <taxon>Trebouxiophyceae</taxon>
        <taxon>Trebouxiophyceae incertae sedis</taxon>
        <taxon>Elliptochloris clade</taxon>
        <taxon>Elliptochloris</taxon>
    </lineage>
</organism>
<dbReference type="Gene3D" id="3.30.1220.10">
    <property type="entry name" value="CobW-like, C-terminal domain"/>
    <property type="match status" value="1"/>
</dbReference>
<evidence type="ECO:0000256" key="7">
    <source>
        <dbReference type="ARBA" id="ARBA00049117"/>
    </source>
</evidence>
<dbReference type="SMART" id="SM00516">
    <property type="entry name" value="SEC14"/>
    <property type="match status" value="1"/>
</dbReference>
<evidence type="ECO:0000256" key="5">
    <source>
        <dbReference type="ARBA" id="ARBA00023186"/>
    </source>
</evidence>
<proteinExistence type="inferred from homology"/>
<keyword evidence="5" id="KW-0143">Chaperone</keyword>
<evidence type="ECO:0000256" key="8">
    <source>
        <dbReference type="SAM" id="MobiDB-lite"/>
    </source>
</evidence>
<feature type="region of interest" description="Disordered" evidence="8">
    <location>
        <begin position="643"/>
        <end position="664"/>
    </location>
</feature>
<dbReference type="SUPFAM" id="SSF52087">
    <property type="entry name" value="CRAL/TRIO domain"/>
    <property type="match status" value="1"/>
</dbReference>
<dbReference type="Pfam" id="PF00650">
    <property type="entry name" value="CRAL_TRIO"/>
    <property type="match status" value="1"/>
</dbReference>
<dbReference type="Pfam" id="PF02492">
    <property type="entry name" value="cobW"/>
    <property type="match status" value="1"/>
</dbReference>
<dbReference type="CDD" id="cd03112">
    <property type="entry name" value="CobW-like"/>
    <property type="match status" value="1"/>
</dbReference>
<dbReference type="InterPro" id="IPR003495">
    <property type="entry name" value="CobW/HypB/UreG_nucleotide-bd"/>
</dbReference>
<gene>
    <name evidence="10" type="ORF">WJX81_007319</name>
</gene>
<dbReference type="AlphaFoldDB" id="A0AAW1S0H9"/>
<dbReference type="InterPro" id="IPR011629">
    <property type="entry name" value="CobW-like_C"/>
</dbReference>
<dbReference type="SUPFAM" id="SSF90002">
    <property type="entry name" value="Hypothetical protein YjiA, C-terminal domain"/>
    <property type="match status" value="1"/>
</dbReference>
<dbReference type="InterPro" id="IPR051316">
    <property type="entry name" value="Zinc-reg_GTPase_activator"/>
</dbReference>
<evidence type="ECO:0000256" key="4">
    <source>
        <dbReference type="ARBA" id="ARBA00023134"/>
    </source>
</evidence>
<evidence type="ECO:0000256" key="2">
    <source>
        <dbReference type="ARBA" id="ARBA00022801"/>
    </source>
</evidence>
<dbReference type="GO" id="GO:0005737">
    <property type="term" value="C:cytoplasm"/>
    <property type="evidence" value="ECO:0007669"/>
    <property type="project" value="TreeGrafter"/>
</dbReference>
<comment type="catalytic activity">
    <reaction evidence="7">
        <text>GTP + H2O = GDP + phosphate + H(+)</text>
        <dbReference type="Rhea" id="RHEA:19669"/>
        <dbReference type="ChEBI" id="CHEBI:15377"/>
        <dbReference type="ChEBI" id="CHEBI:15378"/>
        <dbReference type="ChEBI" id="CHEBI:37565"/>
        <dbReference type="ChEBI" id="CHEBI:43474"/>
        <dbReference type="ChEBI" id="CHEBI:58189"/>
    </reaction>
    <physiologicalReaction direction="left-to-right" evidence="7">
        <dbReference type="Rhea" id="RHEA:19670"/>
    </physiologicalReaction>
</comment>
<name>A0AAW1S0H9_9CHLO</name>
<keyword evidence="3" id="KW-0862">Zinc</keyword>
<dbReference type="Gene3D" id="3.40.525.10">
    <property type="entry name" value="CRAL-TRIO lipid binding domain"/>
    <property type="match status" value="1"/>
</dbReference>
<dbReference type="InterPro" id="IPR027417">
    <property type="entry name" value="P-loop_NTPase"/>
</dbReference>
<dbReference type="GO" id="GO:0016787">
    <property type="term" value="F:hydrolase activity"/>
    <property type="evidence" value="ECO:0007669"/>
    <property type="project" value="UniProtKB-KW"/>
</dbReference>
<dbReference type="PANTHER" id="PTHR13748:SF31">
    <property type="entry name" value="ZINC-REGULATED GTPASE METALLOPROTEIN ACTIVATOR 1A-RELATED"/>
    <property type="match status" value="1"/>
</dbReference>
<comment type="caution">
    <text evidence="10">The sequence shown here is derived from an EMBL/GenBank/DDBJ whole genome shotgun (WGS) entry which is preliminary data.</text>
</comment>
<evidence type="ECO:0000313" key="11">
    <source>
        <dbReference type="Proteomes" id="UP001445335"/>
    </source>
</evidence>
<evidence type="ECO:0000256" key="1">
    <source>
        <dbReference type="ARBA" id="ARBA00022741"/>
    </source>
</evidence>
<dbReference type="Proteomes" id="UP001445335">
    <property type="component" value="Unassembled WGS sequence"/>
</dbReference>
<feature type="domain" description="CRAL-TRIO" evidence="9">
    <location>
        <begin position="462"/>
        <end position="630"/>
    </location>
</feature>
<keyword evidence="4" id="KW-0342">GTP-binding</keyword>
<evidence type="ECO:0000256" key="3">
    <source>
        <dbReference type="ARBA" id="ARBA00022833"/>
    </source>
</evidence>
<dbReference type="EMBL" id="JALJOU010000014">
    <property type="protein sequence ID" value="KAK9839865.1"/>
    <property type="molecule type" value="Genomic_DNA"/>
</dbReference>
<protein>
    <recommendedName>
        <fullName evidence="9">CRAL-TRIO domain-containing protein</fullName>
    </recommendedName>
</protein>
<feature type="compositionally biased region" description="Acidic residues" evidence="8">
    <location>
        <begin position="1"/>
        <end position="13"/>
    </location>
</feature>
<evidence type="ECO:0000256" key="6">
    <source>
        <dbReference type="ARBA" id="ARBA00034320"/>
    </source>
</evidence>
<evidence type="ECO:0000313" key="10">
    <source>
        <dbReference type="EMBL" id="KAK9839865.1"/>
    </source>
</evidence>
<feature type="region of interest" description="Disordered" evidence="8">
    <location>
        <begin position="1"/>
        <end position="40"/>
    </location>
</feature>
<accession>A0AAW1S0H9</accession>
<dbReference type="SMART" id="SM00833">
    <property type="entry name" value="CobW_C"/>
    <property type="match status" value="1"/>
</dbReference>
<dbReference type="SUPFAM" id="SSF52540">
    <property type="entry name" value="P-loop containing nucleoside triphosphate hydrolases"/>
    <property type="match status" value="1"/>
</dbReference>
<dbReference type="GO" id="GO:0005525">
    <property type="term" value="F:GTP binding"/>
    <property type="evidence" value="ECO:0007669"/>
    <property type="project" value="UniProtKB-KW"/>
</dbReference>
<keyword evidence="11" id="KW-1185">Reference proteome</keyword>
<dbReference type="InterPro" id="IPR001251">
    <property type="entry name" value="CRAL-TRIO_dom"/>
</dbReference>
<dbReference type="PANTHER" id="PTHR13748">
    <property type="entry name" value="COBW-RELATED"/>
    <property type="match status" value="1"/>
</dbReference>
<sequence length="827" mass="87684">MSYDSGDAEDDVPEGIALSGAPALAPEDTGASGLTNEWSGTRSEPVPVTLITGFLGAGKTTLVNYILTAKHGYRIAVICNEFGEEVGIEHATLQPEAGGAQALEEWVELANGCLCCSVKTEFVQALEALMQRRSRFDYILIETTGLADPGPVAAALWADAELEAAVGLDGVVAVADARNLARQLAEPREAGAVNEAARQLAYADVVLLNKVDQASEGVLTELEARIRGINAAAALVRTQRCRVDLARVLHGFATVSVRLAGDLCLGRLRAWLDELLWERGPSTPDVLRAKGVLAVRGCDKRHILQAVQELYEIAPGPPWASERRESRVVFIGRRLNAAQLRPWGMERDRVLKFTPEQAPAFSASPFVSASKDLTTDSDNAEKRLCVRFAGRAASHESRELHMLRALLGAEVHERMAAGSEPLDDAALRRWLRAWRSPDAAAAALAAHAAWRAAAMPAGRVLEEDILHELATGKAFLQGCDARGRPVLAVLAARHDMGARDLAETRRFVCYVLDAAAAAADAAGAARGTDPVGLLCLFDLTGLRLSNLDVKALQAIFELLQSHYPERLSALWFINAPWIFWGVWRMVRPFIDAKTREKIAFLGSARAPELREAIPASVLPVCYGGAARLVPVEKAVAAARTAAAGAGSGGSGGGESDDEAHGGTHEGRLAAAKAALRRWAAAGWGAAQRPLRAAAGSRPVQAIRSVRARLPAWHHKPAELAARAGSAIASRASSVRSALASAEARVGEVGGSRGTSCKTGGGARRAGLLRRLALPELLLRVLCVVAASALRVLLAARAELWAALKFLATAGPALELWAGGPLGVASRR</sequence>
<keyword evidence="2" id="KW-0378">Hydrolase</keyword>
<evidence type="ECO:0000259" key="9">
    <source>
        <dbReference type="PROSITE" id="PS50191"/>
    </source>
</evidence>
<keyword evidence="1" id="KW-0547">Nucleotide-binding</keyword>
<dbReference type="Gene3D" id="3.40.50.300">
    <property type="entry name" value="P-loop containing nucleotide triphosphate hydrolases"/>
    <property type="match status" value="1"/>
</dbReference>
<comment type="similarity">
    <text evidence="6">Belongs to the SIMIBI class G3E GTPase family. ZNG1 subfamily.</text>
</comment>
<dbReference type="CDD" id="cd00170">
    <property type="entry name" value="SEC14"/>
    <property type="match status" value="1"/>
</dbReference>
<reference evidence="10 11" key="1">
    <citation type="journal article" date="2024" name="Nat. Commun.">
        <title>Phylogenomics reveals the evolutionary origins of lichenization in chlorophyte algae.</title>
        <authorList>
            <person name="Puginier C."/>
            <person name="Libourel C."/>
            <person name="Otte J."/>
            <person name="Skaloud P."/>
            <person name="Haon M."/>
            <person name="Grisel S."/>
            <person name="Petersen M."/>
            <person name="Berrin J.G."/>
            <person name="Delaux P.M."/>
            <person name="Dal Grande F."/>
            <person name="Keller J."/>
        </authorList>
    </citation>
    <scope>NUCLEOTIDE SEQUENCE [LARGE SCALE GENOMIC DNA]</scope>
    <source>
        <strain evidence="10 11">SAG 245.80</strain>
    </source>
</reference>
<dbReference type="InterPro" id="IPR036627">
    <property type="entry name" value="CobW-likC_sf"/>
</dbReference>
<dbReference type="PROSITE" id="PS50191">
    <property type="entry name" value="CRAL_TRIO"/>
    <property type="match status" value="1"/>
</dbReference>
<dbReference type="Pfam" id="PF07683">
    <property type="entry name" value="CobW_C"/>
    <property type="match status" value="1"/>
</dbReference>